<evidence type="ECO:0000256" key="1">
    <source>
        <dbReference type="SAM" id="MobiDB-lite"/>
    </source>
</evidence>
<feature type="region of interest" description="Disordered" evidence="1">
    <location>
        <begin position="1"/>
        <end position="32"/>
    </location>
</feature>
<comment type="caution">
    <text evidence="2">The sequence shown here is derived from an EMBL/GenBank/DDBJ whole genome shotgun (WGS) entry which is preliminary data.</text>
</comment>
<name>A0A351U340_9BACT</name>
<dbReference type="EMBL" id="JAAYEE010000004">
    <property type="protein sequence ID" value="NLW33876.1"/>
    <property type="molecule type" value="Genomic_DNA"/>
</dbReference>
<gene>
    <name evidence="2" type="ORF">GXY80_00135</name>
</gene>
<dbReference type="Proteomes" id="UP000777265">
    <property type="component" value="Unassembled WGS sequence"/>
</dbReference>
<reference evidence="2" key="2">
    <citation type="submission" date="2020-01" db="EMBL/GenBank/DDBJ databases">
        <authorList>
            <person name="Campanaro S."/>
        </authorList>
    </citation>
    <scope>NUCLEOTIDE SEQUENCE</scope>
    <source>
        <strain evidence="2">AS06rmzACSIP_7</strain>
    </source>
</reference>
<sequence>MNDNYEYEEKEDSEGRKVKVLGPTYEPGKPEERDDWRAKLTTRGDMIGYLKTALRYWYSTEWYGSEKRKQEA</sequence>
<proteinExistence type="predicted"/>
<protein>
    <submittedName>
        <fullName evidence="2">Uncharacterized protein</fullName>
    </submittedName>
</protein>
<evidence type="ECO:0000313" key="2">
    <source>
        <dbReference type="EMBL" id="NLW33876.1"/>
    </source>
</evidence>
<feature type="compositionally biased region" description="Acidic residues" evidence="1">
    <location>
        <begin position="1"/>
        <end position="12"/>
    </location>
</feature>
<reference evidence="2" key="1">
    <citation type="journal article" date="2020" name="Biotechnol. Biofuels">
        <title>New insights from the biogas microbiome by comprehensive genome-resolved metagenomics of nearly 1600 species originating from multiple anaerobic digesters.</title>
        <authorList>
            <person name="Campanaro S."/>
            <person name="Treu L."/>
            <person name="Rodriguez-R L.M."/>
            <person name="Kovalovszki A."/>
            <person name="Ziels R.M."/>
            <person name="Maus I."/>
            <person name="Zhu X."/>
            <person name="Kougias P.G."/>
            <person name="Basile A."/>
            <person name="Luo G."/>
            <person name="Schluter A."/>
            <person name="Konstantinidis K.T."/>
            <person name="Angelidaki I."/>
        </authorList>
    </citation>
    <scope>NUCLEOTIDE SEQUENCE</scope>
    <source>
        <strain evidence="2">AS06rmzACSIP_7</strain>
    </source>
</reference>
<dbReference type="STRING" id="909663.GCA_000512235_00443"/>
<evidence type="ECO:0000313" key="3">
    <source>
        <dbReference type="Proteomes" id="UP000777265"/>
    </source>
</evidence>
<accession>A0A351U340</accession>
<dbReference type="AlphaFoldDB" id="A0A351U340"/>
<organism evidence="2 3">
    <name type="scientific">Syntrophorhabdus aromaticivorans</name>
    <dbReference type="NCBI Taxonomy" id="328301"/>
    <lineage>
        <taxon>Bacteria</taxon>
        <taxon>Pseudomonadati</taxon>
        <taxon>Thermodesulfobacteriota</taxon>
        <taxon>Syntrophorhabdia</taxon>
        <taxon>Syntrophorhabdales</taxon>
        <taxon>Syntrophorhabdaceae</taxon>
        <taxon>Syntrophorhabdus</taxon>
    </lineage>
</organism>